<dbReference type="InterPro" id="IPR036736">
    <property type="entry name" value="ACP-like_sf"/>
</dbReference>
<evidence type="ECO:0000313" key="2">
    <source>
        <dbReference type="EMBL" id="PMQ18599.1"/>
    </source>
</evidence>
<accession>A0A2N7RXI5</accession>
<dbReference type="Proteomes" id="UP000235739">
    <property type="component" value="Unassembled WGS sequence"/>
</dbReference>
<dbReference type="Gene3D" id="1.10.1200.10">
    <property type="entry name" value="ACP-like"/>
    <property type="match status" value="1"/>
</dbReference>
<dbReference type="EMBL" id="PNQX01000005">
    <property type="protein sequence ID" value="PMQ18599.1"/>
    <property type="molecule type" value="Genomic_DNA"/>
</dbReference>
<dbReference type="Pfam" id="PF00550">
    <property type="entry name" value="PP-binding"/>
    <property type="match status" value="1"/>
</dbReference>
<organism evidence="2 3">
    <name type="scientific">Glutamicibacter arilaitensis</name>
    <dbReference type="NCBI Taxonomy" id="256701"/>
    <lineage>
        <taxon>Bacteria</taxon>
        <taxon>Bacillati</taxon>
        <taxon>Actinomycetota</taxon>
        <taxon>Actinomycetes</taxon>
        <taxon>Micrococcales</taxon>
        <taxon>Micrococcaceae</taxon>
        <taxon>Glutamicibacter</taxon>
    </lineage>
</organism>
<dbReference type="SUPFAM" id="SSF47336">
    <property type="entry name" value="ACP-like"/>
    <property type="match status" value="1"/>
</dbReference>
<dbReference type="PROSITE" id="PS50075">
    <property type="entry name" value="CARRIER"/>
    <property type="match status" value="1"/>
</dbReference>
<reference evidence="2 3" key="1">
    <citation type="journal article" date="2017" name="Elife">
        <title>Extensive horizontal gene transfer in cheese-associated bacteria.</title>
        <authorList>
            <person name="Bonham K.S."/>
            <person name="Wolfe B.E."/>
            <person name="Dutton R.J."/>
        </authorList>
    </citation>
    <scope>NUCLEOTIDE SEQUENCE [LARGE SCALE GENOMIC DNA]</scope>
    <source>
        <strain evidence="2 3">JB182</strain>
    </source>
</reference>
<feature type="domain" description="Carrier" evidence="1">
    <location>
        <begin position="5"/>
        <end position="78"/>
    </location>
</feature>
<evidence type="ECO:0000259" key="1">
    <source>
        <dbReference type="PROSITE" id="PS50075"/>
    </source>
</evidence>
<gene>
    <name evidence="2" type="ORF">CIK84_18770</name>
</gene>
<dbReference type="InterPro" id="IPR009081">
    <property type="entry name" value="PP-bd_ACP"/>
</dbReference>
<dbReference type="AlphaFoldDB" id="A0A2N7RXI5"/>
<protein>
    <recommendedName>
        <fullName evidence="1">Carrier domain-containing protein</fullName>
    </recommendedName>
</protein>
<evidence type="ECO:0000313" key="3">
    <source>
        <dbReference type="Proteomes" id="UP000235739"/>
    </source>
</evidence>
<proteinExistence type="predicted"/>
<dbReference type="GeneID" id="303186828"/>
<comment type="caution">
    <text evidence="2">The sequence shown here is derived from an EMBL/GenBank/DDBJ whole genome shotgun (WGS) entry which is preliminary data.</text>
</comment>
<sequence>MSTAELTEARILADLSACAGLLAEEVEPGDALADLGIDSIRLMNLVETWRAAGANVDFPRLAASENIEALIATVLDAAPVR</sequence>
<dbReference type="RefSeq" id="WP_013350581.1">
    <property type="nucleotide sequence ID" value="NZ_JABUYH010000010.1"/>
</dbReference>
<name>A0A2N7RXI5_9MICC</name>